<comment type="subcellular location">
    <subcellularLocation>
        <location evidence="1">Secreted</location>
    </subcellularLocation>
</comment>
<dbReference type="InterPro" id="IPR004911">
    <property type="entry name" value="Interferon-induced_GILT"/>
</dbReference>
<evidence type="ECO:0000313" key="9">
    <source>
        <dbReference type="Proteomes" id="UP000779574"/>
    </source>
</evidence>
<keyword evidence="7" id="KW-1133">Transmembrane helix</keyword>
<gene>
    <name evidence="8" type="ORF">KCU76_g11197</name>
</gene>
<dbReference type="EMBL" id="JAHFXF010000528">
    <property type="protein sequence ID" value="KAG9686183.1"/>
    <property type="molecule type" value="Genomic_DNA"/>
</dbReference>
<dbReference type="OrthoDB" id="958254at2759"/>
<dbReference type="AlphaFoldDB" id="A0A9P8EBR0"/>
<sequence length="298" mass="33787">MGLQDIMSEIEKQPLIEDQPKATLEDLRSRWNEARANLQAAAQELFTARREYERAWSRTTRGRITIAAFCIFIITIFLLPLGGLVLLGLMDDEPETYEYLPRRVPLEAHIMSKCPDARDCLHDLVLPAMVNVSNLVDFKLSYIGKTIEDDDGVVCMHGPSECLGNSIELCAARLYPNPRIHLGFTMCMSRNYSEIPSEDLAKDCALEHGIDFEKLNHCLSVDDGAYSRNLLKKSVQRSAEKGVTKSCTVRVDDKNWCIRDGGKWTDCENGHEVKDLIEQIYDLRWKHSSAYEAKIGSN</sequence>
<keyword evidence="7" id="KW-0812">Transmembrane</keyword>
<reference evidence="8" key="1">
    <citation type="journal article" date="2021" name="J Fungi (Basel)">
        <title>Virulence traits and population genomics of the black yeast Aureobasidium melanogenum.</title>
        <authorList>
            <person name="Cernosa A."/>
            <person name="Sun X."/>
            <person name="Gostincar C."/>
            <person name="Fang C."/>
            <person name="Gunde-Cimerman N."/>
            <person name="Song Z."/>
        </authorList>
    </citation>
    <scope>NUCLEOTIDE SEQUENCE</scope>
    <source>
        <strain evidence="8">EXF-9911</strain>
    </source>
</reference>
<feature type="non-terminal residue" evidence="8">
    <location>
        <position position="1"/>
    </location>
</feature>
<dbReference type="GO" id="GO:0005576">
    <property type="term" value="C:extracellular region"/>
    <property type="evidence" value="ECO:0007669"/>
    <property type="project" value="UniProtKB-SubCell"/>
</dbReference>
<evidence type="ECO:0000256" key="1">
    <source>
        <dbReference type="ARBA" id="ARBA00004613"/>
    </source>
</evidence>
<keyword evidence="5" id="KW-0325">Glycoprotein</keyword>
<dbReference type="PANTHER" id="PTHR13234:SF8">
    <property type="entry name" value="GAMMA-INTERFERON-INDUCIBLE LYSOSOMAL THIOL REDUCTASE"/>
    <property type="match status" value="1"/>
</dbReference>
<evidence type="ECO:0000256" key="3">
    <source>
        <dbReference type="ARBA" id="ARBA00022525"/>
    </source>
</evidence>
<keyword evidence="7" id="KW-0472">Membrane</keyword>
<feature type="transmembrane region" description="Helical" evidence="7">
    <location>
        <begin position="64"/>
        <end position="90"/>
    </location>
</feature>
<dbReference type="PANTHER" id="PTHR13234">
    <property type="entry name" value="GAMMA-INTERFERON INDUCIBLE LYSOSOMAL THIOL REDUCTASE GILT"/>
    <property type="match status" value="1"/>
</dbReference>
<comment type="similarity">
    <text evidence="2">Belongs to the GILT family.</text>
</comment>
<feature type="coiled-coil region" evidence="6">
    <location>
        <begin position="24"/>
        <end position="55"/>
    </location>
</feature>
<evidence type="ECO:0000256" key="7">
    <source>
        <dbReference type="SAM" id="Phobius"/>
    </source>
</evidence>
<evidence type="ECO:0000256" key="4">
    <source>
        <dbReference type="ARBA" id="ARBA00022729"/>
    </source>
</evidence>
<evidence type="ECO:0000256" key="5">
    <source>
        <dbReference type="ARBA" id="ARBA00023180"/>
    </source>
</evidence>
<comment type="caution">
    <text evidence="8">The sequence shown here is derived from an EMBL/GenBank/DDBJ whole genome shotgun (WGS) entry which is preliminary data.</text>
</comment>
<organism evidence="8 9">
    <name type="scientific">Aureobasidium melanogenum</name>
    <name type="common">Aureobasidium pullulans var. melanogenum</name>
    <dbReference type="NCBI Taxonomy" id="46634"/>
    <lineage>
        <taxon>Eukaryota</taxon>
        <taxon>Fungi</taxon>
        <taxon>Dikarya</taxon>
        <taxon>Ascomycota</taxon>
        <taxon>Pezizomycotina</taxon>
        <taxon>Dothideomycetes</taxon>
        <taxon>Dothideomycetidae</taxon>
        <taxon>Dothideales</taxon>
        <taxon>Saccotheciaceae</taxon>
        <taxon>Aureobasidium</taxon>
    </lineage>
</organism>
<keyword evidence="6" id="KW-0175">Coiled coil</keyword>
<protein>
    <recommendedName>
        <fullName evidence="10">Gamma interferon inducible lysosomal thiol reductase</fullName>
    </recommendedName>
</protein>
<reference evidence="8" key="2">
    <citation type="submission" date="2021-08" db="EMBL/GenBank/DDBJ databases">
        <authorList>
            <person name="Gostincar C."/>
            <person name="Sun X."/>
            <person name="Song Z."/>
            <person name="Gunde-Cimerman N."/>
        </authorList>
    </citation>
    <scope>NUCLEOTIDE SEQUENCE</scope>
    <source>
        <strain evidence="8">EXF-9911</strain>
    </source>
</reference>
<accession>A0A9P8EBR0</accession>
<dbReference type="Proteomes" id="UP000779574">
    <property type="component" value="Unassembled WGS sequence"/>
</dbReference>
<name>A0A9P8EBR0_AURME</name>
<evidence type="ECO:0000256" key="2">
    <source>
        <dbReference type="ARBA" id="ARBA00005679"/>
    </source>
</evidence>
<keyword evidence="4" id="KW-0732">Signal</keyword>
<evidence type="ECO:0008006" key="10">
    <source>
        <dbReference type="Google" id="ProtNLM"/>
    </source>
</evidence>
<proteinExistence type="inferred from homology"/>
<dbReference type="Pfam" id="PF03227">
    <property type="entry name" value="GILT"/>
    <property type="match status" value="1"/>
</dbReference>
<keyword evidence="3" id="KW-0964">Secreted</keyword>
<dbReference type="GO" id="GO:0016671">
    <property type="term" value="F:oxidoreductase activity, acting on a sulfur group of donors, disulfide as acceptor"/>
    <property type="evidence" value="ECO:0007669"/>
    <property type="project" value="InterPro"/>
</dbReference>
<evidence type="ECO:0000313" key="8">
    <source>
        <dbReference type="EMBL" id="KAG9686183.1"/>
    </source>
</evidence>
<evidence type="ECO:0000256" key="6">
    <source>
        <dbReference type="SAM" id="Coils"/>
    </source>
</evidence>